<organism evidence="10 11">
    <name type="scientific">Mucilaginibacter conchicola</name>
    <dbReference type="NCBI Taxonomy" id="2303333"/>
    <lineage>
        <taxon>Bacteria</taxon>
        <taxon>Pseudomonadati</taxon>
        <taxon>Bacteroidota</taxon>
        <taxon>Sphingobacteriia</taxon>
        <taxon>Sphingobacteriales</taxon>
        <taxon>Sphingobacteriaceae</taxon>
        <taxon>Mucilaginibacter</taxon>
    </lineage>
</organism>
<dbReference type="GO" id="GO:0009279">
    <property type="term" value="C:cell outer membrane"/>
    <property type="evidence" value="ECO:0007669"/>
    <property type="project" value="UniProtKB-SubCell"/>
</dbReference>
<dbReference type="OrthoDB" id="1271612at2"/>
<evidence type="ECO:0000256" key="3">
    <source>
        <dbReference type="ARBA" id="ARBA00022448"/>
    </source>
</evidence>
<dbReference type="GO" id="GO:0015288">
    <property type="term" value="F:porin activity"/>
    <property type="evidence" value="ECO:0007669"/>
    <property type="project" value="TreeGrafter"/>
</dbReference>
<keyword evidence="7" id="KW-0998">Cell outer membrane</keyword>
<evidence type="ECO:0000256" key="5">
    <source>
        <dbReference type="ARBA" id="ARBA00022692"/>
    </source>
</evidence>
<dbReference type="InterPro" id="IPR051906">
    <property type="entry name" value="TolC-like"/>
</dbReference>
<dbReference type="InterPro" id="IPR003423">
    <property type="entry name" value="OMP_efflux"/>
</dbReference>
<dbReference type="Pfam" id="PF02321">
    <property type="entry name" value="OEP"/>
    <property type="match status" value="2"/>
</dbReference>
<comment type="caution">
    <text evidence="10">The sequence shown here is derived from an EMBL/GenBank/DDBJ whole genome shotgun (WGS) entry which is preliminary data.</text>
</comment>
<name>A0A372NNG6_9SPHI</name>
<feature type="chain" id="PRO_5016681141" evidence="9">
    <location>
        <begin position="24"/>
        <end position="443"/>
    </location>
</feature>
<evidence type="ECO:0000256" key="7">
    <source>
        <dbReference type="ARBA" id="ARBA00023237"/>
    </source>
</evidence>
<evidence type="ECO:0000256" key="6">
    <source>
        <dbReference type="ARBA" id="ARBA00023136"/>
    </source>
</evidence>
<evidence type="ECO:0000256" key="4">
    <source>
        <dbReference type="ARBA" id="ARBA00022452"/>
    </source>
</evidence>
<feature type="coiled-coil region" evidence="8">
    <location>
        <begin position="338"/>
        <end position="390"/>
    </location>
</feature>
<reference evidence="10 11" key="1">
    <citation type="submission" date="2018-08" db="EMBL/GenBank/DDBJ databases">
        <title>Mucilaginibacter sp. MYSH2.</title>
        <authorList>
            <person name="Seo T."/>
        </authorList>
    </citation>
    <scope>NUCLEOTIDE SEQUENCE [LARGE SCALE GENOMIC DNA]</scope>
    <source>
        <strain evidence="10 11">MYSH2</strain>
    </source>
</reference>
<keyword evidence="3" id="KW-0813">Transport</keyword>
<keyword evidence="9" id="KW-0732">Signal</keyword>
<keyword evidence="5" id="KW-0812">Transmembrane</keyword>
<evidence type="ECO:0000313" key="10">
    <source>
        <dbReference type="EMBL" id="RFZ90464.1"/>
    </source>
</evidence>
<evidence type="ECO:0000256" key="1">
    <source>
        <dbReference type="ARBA" id="ARBA00004442"/>
    </source>
</evidence>
<comment type="similarity">
    <text evidence="2">Belongs to the outer membrane factor (OMF) (TC 1.B.17) family.</text>
</comment>
<evidence type="ECO:0000256" key="8">
    <source>
        <dbReference type="SAM" id="Coils"/>
    </source>
</evidence>
<feature type="signal peptide" evidence="9">
    <location>
        <begin position="1"/>
        <end position="23"/>
    </location>
</feature>
<proteinExistence type="inferred from homology"/>
<dbReference type="PANTHER" id="PTHR30026">
    <property type="entry name" value="OUTER MEMBRANE PROTEIN TOLC"/>
    <property type="match status" value="1"/>
</dbReference>
<dbReference type="EMBL" id="QWDC01000004">
    <property type="protein sequence ID" value="RFZ90464.1"/>
    <property type="molecule type" value="Genomic_DNA"/>
</dbReference>
<evidence type="ECO:0000256" key="2">
    <source>
        <dbReference type="ARBA" id="ARBA00007613"/>
    </source>
</evidence>
<keyword evidence="4" id="KW-1134">Transmembrane beta strand</keyword>
<keyword evidence="6" id="KW-0472">Membrane</keyword>
<sequence>MNHRRYYIAATLALLFLNRAALAQNTTTGEQQLSLTDVWEKAVANNKQLHIKQLQVQTAQEEVKDAKAERLPEINVGAEYARVSNMPVFENGLFGTPSQFPVLHSTYGGDADAYLNIYNGGRTNLNIAQKKTLANVQQIRMAQTTSQVKLQAAMLYLQLQKSIVFRQLLLSDIAFQEKQLQKIEQLRKNGVVLKSDVLRAQLQLSKQKLSLNTIDNDIAIANQQLDVTMGEPDDIRIKPDTAVAVDTAGLKSYNDYLSDAYQHAFAGKISEGETQLRELQLKSAKGKNMPKVGLFANYKLSYPQIMFYPYSPYFYGLGLAGVRATFSISGLYINRHKIKVAELELKTQETEHSDVQDNIRLSVNNAYLRLQEARHKVEVARTNVKQARENSRIVNNTYFNQTSLITDLLDANNALLQTRFELAAAQIAVQAQYFQLQNAIGNL</sequence>
<dbReference type="RefSeq" id="WP_117393876.1">
    <property type="nucleotide sequence ID" value="NZ_QWDC01000004.1"/>
</dbReference>
<dbReference type="AlphaFoldDB" id="A0A372NNG6"/>
<evidence type="ECO:0000256" key="9">
    <source>
        <dbReference type="SAM" id="SignalP"/>
    </source>
</evidence>
<dbReference type="GO" id="GO:0015562">
    <property type="term" value="F:efflux transmembrane transporter activity"/>
    <property type="evidence" value="ECO:0007669"/>
    <property type="project" value="InterPro"/>
</dbReference>
<protein>
    <submittedName>
        <fullName evidence="10">TolC family protein</fullName>
    </submittedName>
</protein>
<keyword evidence="8" id="KW-0175">Coiled coil</keyword>
<dbReference type="SUPFAM" id="SSF56954">
    <property type="entry name" value="Outer membrane efflux proteins (OEP)"/>
    <property type="match status" value="1"/>
</dbReference>
<dbReference type="Gene3D" id="1.20.1600.10">
    <property type="entry name" value="Outer membrane efflux proteins (OEP)"/>
    <property type="match status" value="1"/>
</dbReference>
<dbReference type="PANTHER" id="PTHR30026:SF23">
    <property type="entry name" value="TO APRF-PUTATIVE OUTER MEMBRANE EFFLUX PROTEIN OR SECRETED ALKALINE PHOSPHATASE-RELATED"/>
    <property type="match status" value="1"/>
</dbReference>
<dbReference type="Proteomes" id="UP000264217">
    <property type="component" value="Unassembled WGS sequence"/>
</dbReference>
<evidence type="ECO:0000313" key="11">
    <source>
        <dbReference type="Proteomes" id="UP000264217"/>
    </source>
</evidence>
<dbReference type="GO" id="GO:1990281">
    <property type="term" value="C:efflux pump complex"/>
    <property type="evidence" value="ECO:0007669"/>
    <property type="project" value="TreeGrafter"/>
</dbReference>
<gene>
    <name evidence="10" type="ORF">D0C36_22005</name>
</gene>
<comment type="subcellular location">
    <subcellularLocation>
        <location evidence="1">Cell outer membrane</location>
    </subcellularLocation>
</comment>
<keyword evidence="11" id="KW-1185">Reference proteome</keyword>
<accession>A0A372NNG6</accession>